<evidence type="ECO:0000313" key="3">
    <source>
        <dbReference type="Proteomes" id="UP001334084"/>
    </source>
</evidence>
<proteinExistence type="predicted"/>
<protein>
    <submittedName>
        <fullName evidence="2">DDE-TNP-IS1595 domain-containing protein</fullName>
    </submittedName>
</protein>
<keyword evidence="1" id="KW-0732">Signal</keyword>
<dbReference type="KEGG" id="vnx:VNE69_08060"/>
<dbReference type="Proteomes" id="UP001334084">
    <property type="component" value="Chromosome 8"/>
</dbReference>
<evidence type="ECO:0000256" key="1">
    <source>
        <dbReference type="SAM" id="SignalP"/>
    </source>
</evidence>
<dbReference type="RefSeq" id="XP_065330448.1">
    <property type="nucleotide sequence ID" value="XM_065474376.1"/>
</dbReference>
<evidence type="ECO:0000313" key="2">
    <source>
        <dbReference type="EMBL" id="WUR04303.1"/>
    </source>
</evidence>
<dbReference type="GeneID" id="90542136"/>
<dbReference type="EMBL" id="CP142733">
    <property type="protein sequence ID" value="WUR04303.1"/>
    <property type="molecule type" value="Genomic_DNA"/>
</dbReference>
<accession>A0AAX4JEM5</accession>
<reference evidence="2" key="1">
    <citation type="journal article" date="2024" name="BMC Genomics">
        <title>Functional annotation of a divergent genome using sequence and structure-based similarity.</title>
        <authorList>
            <person name="Svedberg D."/>
            <person name="Winiger R.R."/>
            <person name="Berg A."/>
            <person name="Sharma H."/>
            <person name="Tellgren-Roth C."/>
            <person name="Debrunner-Vossbrinck B.A."/>
            <person name="Vossbrinck C.R."/>
            <person name="Barandun J."/>
        </authorList>
    </citation>
    <scope>NUCLEOTIDE SEQUENCE</scope>
    <source>
        <strain evidence="2">Illinois isolate</strain>
    </source>
</reference>
<name>A0AAX4JEM5_9MICR</name>
<dbReference type="AlphaFoldDB" id="A0AAX4JEM5"/>
<organism evidence="2 3">
    <name type="scientific">Vairimorpha necatrix</name>
    <dbReference type="NCBI Taxonomy" id="6039"/>
    <lineage>
        <taxon>Eukaryota</taxon>
        <taxon>Fungi</taxon>
        <taxon>Fungi incertae sedis</taxon>
        <taxon>Microsporidia</taxon>
        <taxon>Nosematidae</taxon>
        <taxon>Vairimorpha</taxon>
    </lineage>
</organism>
<gene>
    <name evidence="2" type="ORF">VNE69_08060</name>
</gene>
<feature type="chain" id="PRO_5043825315" evidence="1">
    <location>
        <begin position="16"/>
        <end position="176"/>
    </location>
</feature>
<keyword evidence="3" id="KW-1185">Reference proteome</keyword>
<sequence>MVFFSIFLPITLTEGILEKVEEVDPWNPIFQDNDMAITLLLEIGVIKPVMPCVSKFCVRNIKMITTPSFIDGKGYKCPSKKCKRKSLYCWVFSYTNYQAINFCQIAENTYIEFKNVLMDIISETPSRIEKIAVANFGSVHEIVNHSKGFVNGEDGHTNQIENFWSYLKLIIEKEVG</sequence>
<feature type="signal peptide" evidence="1">
    <location>
        <begin position="1"/>
        <end position="15"/>
    </location>
</feature>